<evidence type="ECO:0008006" key="4">
    <source>
        <dbReference type="Google" id="ProtNLM"/>
    </source>
</evidence>
<gene>
    <name evidence="2" type="ORF">ENSA5_18640</name>
</gene>
<feature type="signal peptide" evidence="1">
    <location>
        <begin position="1"/>
        <end position="17"/>
    </location>
</feature>
<feature type="chain" id="PRO_5015592012" description="Tetratricopeptide repeat protein" evidence="1">
    <location>
        <begin position="18"/>
        <end position="184"/>
    </location>
</feature>
<keyword evidence="3" id="KW-1185">Reference proteome</keyword>
<reference evidence="2 3" key="1">
    <citation type="submission" date="2018-03" db="EMBL/GenBank/DDBJ databases">
        <title>Draft Genome Sequences of the Obligatory Marine Myxobacteria Enhygromyxa salina SWB005.</title>
        <authorList>
            <person name="Poehlein A."/>
            <person name="Moghaddam J.A."/>
            <person name="Harms H."/>
            <person name="Alanjari M."/>
            <person name="Koenig G.M."/>
            <person name="Daniel R."/>
            <person name="Schaeberle T.F."/>
        </authorList>
    </citation>
    <scope>NUCLEOTIDE SEQUENCE [LARGE SCALE GENOMIC DNA]</scope>
    <source>
        <strain evidence="2 3">SWB005</strain>
    </source>
</reference>
<dbReference type="OrthoDB" id="5520053at2"/>
<dbReference type="Gene3D" id="1.25.40.10">
    <property type="entry name" value="Tetratricopeptide repeat domain"/>
    <property type="match status" value="1"/>
</dbReference>
<dbReference type="Proteomes" id="UP000237968">
    <property type="component" value="Unassembled WGS sequence"/>
</dbReference>
<dbReference type="SUPFAM" id="SSF48452">
    <property type="entry name" value="TPR-like"/>
    <property type="match status" value="1"/>
</dbReference>
<dbReference type="RefSeq" id="WP_106391308.1">
    <property type="nucleotide sequence ID" value="NZ_PVNK01000108.1"/>
</dbReference>
<protein>
    <recommendedName>
        <fullName evidence="4">Tetratricopeptide repeat protein</fullName>
    </recommendedName>
</protein>
<organism evidence="2 3">
    <name type="scientific">Enhygromyxa salina</name>
    <dbReference type="NCBI Taxonomy" id="215803"/>
    <lineage>
        <taxon>Bacteria</taxon>
        <taxon>Pseudomonadati</taxon>
        <taxon>Myxococcota</taxon>
        <taxon>Polyangia</taxon>
        <taxon>Nannocystales</taxon>
        <taxon>Nannocystaceae</taxon>
        <taxon>Enhygromyxa</taxon>
    </lineage>
</organism>
<accession>A0A2S9YCU7</accession>
<evidence type="ECO:0000313" key="3">
    <source>
        <dbReference type="Proteomes" id="UP000237968"/>
    </source>
</evidence>
<comment type="caution">
    <text evidence="2">The sequence shown here is derived from an EMBL/GenBank/DDBJ whole genome shotgun (WGS) entry which is preliminary data.</text>
</comment>
<proteinExistence type="predicted"/>
<keyword evidence="1" id="KW-0732">Signal</keyword>
<dbReference type="AlphaFoldDB" id="A0A2S9YCU7"/>
<name>A0A2S9YCU7_9BACT</name>
<evidence type="ECO:0000313" key="2">
    <source>
        <dbReference type="EMBL" id="PRQ02925.1"/>
    </source>
</evidence>
<dbReference type="InterPro" id="IPR011990">
    <property type="entry name" value="TPR-like_helical_dom_sf"/>
</dbReference>
<dbReference type="EMBL" id="PVNK01000108">
    <property type="protein sequence ID" value="PRQ02925.1"/>
    <property type="molecule type" value="Genomic_DNA"/>
</dbReference>
<evidence type="ECO:0000256" key="1">
    <source>
        <dbReference type="SAM" id="SignalP"/>
    </source>
</evidence>
<sequence length="184" mass="19190">MSSRLNRFGGGSALALAAALVLGGPLGCSPETDAPEPSALDTRLEAHAVLSGAPTPAGLDYVRAVAHAHRQADESSDPRAALDVLLAALDRSPPANDGTAELLHYELLARSGELLLTLKDHGRARQLLEPRLATELSLPIDRASARCLVALGDAAANTGDHALAMSSYTRALEMLTLLLEEVES</sequence>